<evidence type="ECO:0000313" key="2">
    <source>
        <dbReference type="Proteomes" id="UP000008207"/>
    </source>
</evidence>
<gene>
    <name evidence="1" type="ordered locus">Mnod_2415</name>
</gene>
<dbReference type="EMBL" id="CP001349">
    <property type="protein sequence ID" value="ACL57386.1"/>
    <property type="molecule type" value="Genomic_DNA"/>
</dbReference>
<dbReference type="STRING" id="460265.Mnod_2415"/>
<dbReference type="AlphaFoldDB" id="B8IBH1"/>
<accession>B8IBH1</accession>
<dbReference type="Proteomes" id="UP000008207">
    <property type="component" value="Chromosome"/>
</dbReference>
<evidence type="ECO:0000313" key="1">
    <source>
        <dbReference type="EMBL" id="ACL57386.1"/>
    </source>
</evidence>
<protein>
    <submittedName>
        <fullName evidence="1">Uncharacterized protein</fullName>
    </submittedName>
</protein>
<dbReference type="KEGG" id="mno:Mnod_2415"/>
<dbReference type="HOGENOM" id="CLU_3027106_0_0_5"/>
<organism evidence="1 2">
    <name type="scientific">Methylobacterium nodulans (strain LMG 21967 / CNCM I-2342 / ORS 2060)</name>
    <dbReference type="NCBI Taxonomy" id="460265"/>
    <lineage>
        <taxon>Bacteria</taxon>
        <taxon>Pseudomonadati</taxon>
        <taxon>Pseudomonadota</taxon>
        <taxon>Alphaproteobacteria</taxon>
        <taxon>Hyphomicrobiales</taxon>
        <taxon>Methylobacteriaceae</taxon>
        <taxon>Methylobacterium</taxon>
    </lineage>
</organism>
<keyword evidence="2" id="KW-1185">Reference proteome</keyword>
<name>B8IBH1_METNO</name>
<reference evidence="1 2" key="1">
    <citation type="submission" date="2009-01" db="EMBL/GenBank/DDBJ databases">
        <title>Complete sequence of chromosome of Methylobacterium nodulans ORS 2060.</title>
        <authorList>
            <consortium name="US DOE Joint Genome Institute"/>
            <person name="Lucas S."/>
            <person name="Copeland A."/>
            <person name="Lapidus A."/>
            <person name="Glavina del Rio T."/>
            <person name="Dalin E."/>
            <person name="Tice H."/>
            <person name="Bruce D."/>
            <person name="Goodwin L."/>
            <person name="Pitluck S."/>
            <person name="Sims D."/>
            <person name="Brettin T."/>
            <person name="Detter J.C."/>
            <person name="Han C."/>
            <person name="Larimer F."/>
            <person name="Land M."/>
            <person name="Hauser L."/>
            <person name="Kyrpides N."/>
            <person name="Ivanova N."/>
            <person name="Marx C.J."/>
            <person name="Richardson P."/>
        </authorList>
    </citation>
    <scope>NUCLEOTIDE SEQUENCE [LARGE SCALE GENOMIC DNA]</scope>
    <source>
        <strain evidence="2">LMG 21967 / CNCM I-2342 / ORS 2060</strain>
    </source>
</reference>
<sequence length="55" mass="5738">MGIGAAAVPLCLRVRAQPLVMRVNPRLADTGVPVFGGEAAVLRTMKSLETPCDTS</sequence>
<proteinExistence type="predicted"/>